<organism evidence="1 2">
    <name type="scientific">Trichonephila clavata</name>
    <name type="common">Joro spider</name>
    <name type="synonym">Nephila clavata</name>
    <dbReference type="NCBI Taxonomy" id="2740835"/>
    <lineage>
        <taxon>Eukaryota</taxon>
        <taxon>Metazoa</taxon>
        <taxon>Ecdysozoa</taxon>
        <taxon>Arthropoda</taxon>
        <taxon>Chelicerata</taxon>
        <taxon>Arachnida</taxon>
        <taxon>Araneae</taxon>
        <taxon>Araneomorphae</taxon>
        <taxon>Entelegynae</taxon>
        <taxon>Araneoidea</taxon>
        <taxon>Nephilidae</taxon>
        <taxon>Trichonephila</taxon>
    </lineage>
</organism>
<sequence>MPRTSFCYQYPDLCTEPDDISDFCLKHPRFCKKDTSISYLQVSILLLPP</sequence>
<dbReference type="AlphaFoldDB" id="A0A8X6H474"/>
<evidence type="ECO:0000313" key="2">
    <source>
        <dbReference type="Proteomes" id="UP000887116"/>
    </source>
</evidence>
<reference evidence="1" key="1">
    <citation type="submission" date="2020-07" db="EMBL/GenBank/DDBJ databases">
        <title>Multicomponent nature underlies the extraordinary mechanical properties of spider dragline silk.</title>
        <authorList>
            <person name="Kono N."/>
            <person name="Nakamura H."/>
            <person name="Mori M."/>
            <person name="Yoshida Y."/>
            <person name="Ohtoshi R."/>
            <person name="Malay A.D."/>
            <person name="Moran D.A.P."/>
            <person name="Tomita M."/>
            <person name="Numata K."/>
            <person name="Arakawa K."/>
        </authorList>
    </citation>
    <scope>NUCLEOTIDE SEQUENCE</scope>
</reference>
<dbReference type="Proteomes" id="UP000887116">
    <property type="component" value="Unassembled WGS sequence"/>
</dbReference>
<keyword evidence="2" id="KW-1185">Reference proteome</keyword>
<comment type="caution">
    <text evidence="1">The sequence shown here is derived from an EMBL/GenBank/DDBJ whole genome shotgun (WGS) entry which is preliminary data.</text>
</comment>
<proteinExistence type="predicted"/>
<dbReference type="OrthoDB" id="6437007at2759"/>
<name>A0A8X6H474_TRICU</name>
<gene>
    <name evidence="1" type="ORF">TNCT_67411</name>
</gene>
<feature type="non-terminal residue" evidence="1">
    <location>
        <position position="1"/>
    </location>
</feature>
<dbReference type="EMBL" id="BMAO01027443">
    <property type="protein sequence ID" value="GFR16981.1"/>
    <property type="molecule type" value="Genomic_DNA"/>
</dbReference>
<evidence type="ECO:0000313" key="1">
    <source>
        <dbReference type="EMBL" id="GFR16981.1"/>
    </source>
</evidence>
<protein>
    <submittedName>
        <fullName evidence="1">Uncharacterized protein</fullName>
    </submittedName>
</protein>
<accession>A0A8X6H474</accession>